<dbReference type="Pfam" id="PF13302">
    <property type="entry name" value="Acetyltransf_3"/>
    <property type="match status" value="1"/>
</dbReference>
<evidence type="ECO:0000313" key="5">
    <source>
        <dbReference type="EMBL" id="BAU85073.1"/>
    </source>
</evidence>
<keyword evidence="2" id="KW-0012">Acyltransferase</keyword>
<reference evidence="5 6" key="1">
    <citation type="journal article" date="2016" name="Genome Announc.">
        <title>Complete Genome Sequence of Thiostrepton-Producing Streptomyces laurentii ATCC 31255.</title>
        <authorList>
            <person name="Doi K."/>
            <person name="Fujino Y."/>
            <person name="Nagayoshi Y."/>
            <person name="Ohshima T."/>
            <person name="Ogata S."/>
        </authorList>
    </citation>
    <scope>NUCLEOTIDE SEQUENCE [LARGE SCALE GENOMIC DNA]</scope>
    <source>
        <strain evidence="5 6">ATCC 31255</strain>
    </source>
</reference>
<evidence type="ECO:0000256" key="3">
    <source>
        <dbReference type="ARBA" id="ARBA00038502"/>
    </source>
</evidence>
<dbReference type="PANTHER" id="PTHR43792">
    <property type="entry name" value="GNAT FAMILY, PUTATIVE (AFU_ORTHOLOGUE AFUA_3G00765)-RELATED-RELATED"/>
    <property type="match status" value="1"/>
</dbReference>
<keyword evidence="6" id="KW-1185">Reference proteome</keyword>
<dbReference type="SUPFAM" id="SSF55729">
    <property type="entry name" value="Acyl-CoA N-acyltransferases (Nat)"/>
    <property type="match status" value="1"/>
</dbReference>
<dbReference type="InterPro" id="IPR000182">
    <property type="entry name" value="GNAT_dom"/>
</dbReference>
<dbReference type="EMBL" id="AP017424">
    <property type="protein sequence ID" value="BAU85073.1"/>
    <property type="molecule type" value="Genomic_DNA"/>
</dbReference>
<evidence type="ECO:0000256" key="2">
    <source>
        <dbReference type="ARBA" id="ARBA00023315"/>
    </source>
</evidence>
<keyword evidence="1 5" id="KW-0808">Transferase</keyword>
<dbReference type="InterPro" id="IPR016181">
    <property type="entry name" value="Acyl_CoA_acyltransferase"/>
</dbReference>
<dbReference type="Proteomes" id="UP000217676">
    <property type="component" value="Chromosome"/>
</dbReference>
<proteinExistence type="inferred from homology"/>
<dbReference type="KEGG" id="slau:SLA_4185"/>
<dbReference type="InterPro" id="IPR051531">
    <property type="entry name" value="N-acetyltransferase"/>
</dbReference>
<dbReference type="GO" id="GO:0016747">
    <property type="term" value="F:acyltransferase activity, transferring groups other than amino-acyl groups"/>
    <property type="evidence" value="ECO:0007669"/>
    <property type="project" value="InterPro"/>
</dbReference>
<dbReference type="AlphaFoldDB" id="A0A160P3G7"/>
<evidence type="ECO:0000259" key="4">
    <source>
        <dbReference type="PROSITE" id="PS51186"/>
    </source>
</evidence>
<dbReference type="RefSeq" id="WP_359874157.1">
    <property type="nucleotide sequence ID" value="NZ_JBEYHT010000007.1"/>
</dbReference>
<name>A0A160P3G7_STRLU</name>
<organism evidence="5 6">
    <name type="scientific">Streptomyces laurentii</name>
    <dbReference type="NCBI Taxonomy" id="39478"/>
    <lineage>
        <taxon>Bacteria</taxon>
        <taxon>Bacillati</taxon>
        <taxon>Actinomycetota</taxon>
        <taxon>Actinomycetes</taxon>
        <taxon>Kitasatosporales</taxon>
        <taxon>Streptomycetaceae</taxon>
        <taxon>Streptomyces</taxon>
    </lineage>
</organism>
<protein>
    <submittedName>
        <fullName evidence="5">Acetyltransferase</fullName>
    </submittedName>
</protein>
<dbReference type="PROSITE" id="PS51186">
    <property type="entry name" value="GNAT"/>
    <property type="match status" value="1"/>
</dbReference>
<feature type="domain" description="N-acetyltransferase" evidence="4">
    <location>
        <begin position="19"/>
        <end position="196"/>
    </location>
</feature>
<evidence type="ECO:0000313" key="6">
    <source>
        <dbReference type="Proteomes" id="UP000217676"/>
    </source>
</evidence>
<comment type="similarity">
    <text evidence="3">Belongs to the acetyltransferase family. RimJ subfamily.</text>
</comment>
<sequence>MNEITARLTAAATPSAPSLVLRPWSPEDAPALVGCGEDAELRRRTTFAVNDEADADRWIRDSERGWQEGNRFAFAVLEVEEGGGAGQLAGQVVLKGVTPGSSTAEVGYWTAARARGRGVAPRAVAAVTEWAFATFGEGGVQGAVEGGGLKTLELLHQVDNVNSCRVAEKSGFALRAILPASPPAYPNDGHLHVLER</sequence>
<evidence type="ECO:0000256" key="1">
    <source>
        <dbReference type="ARBA" id="ARBA00022679"/>
    </source>
</evidence>
<gene>
    <name evidence="5" type="ORF">SLA_4185</name>
</gene>
<dbReference type="Gene3D" id="3.40.630.30">
    <property type="match status" value="1"/>
</dbReference>
<accession>A0A160P3G7</accession>
<dbReference type="PANTHER" id="PTHR43792:SF8">
    <property type="entry name" value="[RIBOSOMAL PROTEIN US5]-ALANINE N-ACETYLTRANSFERASE"/>
    <property type="match status" value="1"/>
</dbReference>